<dbReference type="InterPro" id="IPR004089">
    <property type="entry name" value="MCPsignal_dom"/>
</dbReference>
<dbReference type="CDD" id="cd06225">
    <property type="entry name" value="HAMP"/>
    <property type="match status" value="1"/>
</dbReference>
<dbReference type="GO" id="GO:0006935">
    <property type="term" value="P:chemotaxis"/>
    <property type="evidence" value="ECO:0007669"/>
    <property type="project" value="UniProtKB-KW"/>
</dbReference>
<evidence type="ECO:0000256" key="2">
    <source>
        <dbReference type="ARBA" id="ARBA00022475"/>
    </source>
</evidence>
<keyword evidence="4" id="KW-0145">Chemotaxis</keyword>
<dbReference type="PANTHER" id="PTHR32089:SF39">
    <property type="entry name" value="METHYL-ACCEPTING CHEMOTAXIS PROTEIN HLYB"/>
    <property type="match status" value="1"/>
</dbReference>
<dbReference type="PROSITE" id="PS50885">
    <property type="entry name" value="HAMP"/>
    <property type="match status" value="1"/>
</dbReference>
<keyword evidence="5 12" id="KW-0812">Transmembrane</keyword>
<evidence type="ECO:0000256" key="10">
    <source>
        <dbReference type="PROSITE-ProRule" id="PRU00284"/>
    </source>
</evidence>
<keyword evidence="8 10" id="KW-0807">Transducer</keyword>
<proteinExistence type="inferred from homology"/>
<feature type="transmembrane region" description="Helical" evidence="12">
    <location>
        <begin position="315"/>
        <end position="337"/>
    </location>
</feature>
<protein>
    <submittedName>
        <fullName evidence="15">Methyl-accepting chemotaxis protein</fullName>
    </submittedName>
</protein>
<dbReference type="GO" id="GO:0005886">
    <property type="term" value="C:plasma membrane"/>
    <property type="evidence" value="ECO:0007669"/>
    <property type="project" value="UniProtKB-SubCell"/>
</dbReference>
<evidence type="ECO:0000256" key="11">
    <source>
        <dbReference type="SAM" id="MobiDB-lite"/>
    </source>
</evidence>
<feature type="compositionally biased region" description="Polar residues" evidence="11">
    <location>
        <begin position="406"/>
        <end position="415"/>
    </location>
</feature>
<evidence type="ECO:0000256" key="4">
    <source>
        <dbReference type="ARBA" id="ARBA00022500"/>
    </source>
</evidence>
<dbReference type="PRINTS" id="PR00260">
    <property type="entry name" value="CHEMTRNSDUCR"/>
</dbReference>
<comment type="subcellular location">
    <subcellularLocation>
        <location evidence="1">Cell membrane</location>
        <topology evidence="1">Multi-pass membrane protein</topology>
    </subcellularLocation>
</comment>
<organism evidence="15 16">
    <name type="scientific">Permianibacter aggregans</name>
    <dbReference type="NCBI Taxonomy" id="1510150"/>
    <lineage>
        <taxon>Bacteria</taxon>
        <taxon>Pseudomonadati</taxon>
        <taxon>Pseudomonadota</taxon>
        <taxon>Gammaproteobacteria</taxon>
        <taxon>Pseudomonadales</taxon>
        <taxon>Pseudomonadaceae</taxon>
        <taxon>Permianibacter</taxon>
    </lineage>
</organism>
<sequence length="666" mass="72980">MLRTLVSPAIELMNRLRFSAKLLLVSLLFSLPLGLLGYGYLAGVNEQLSRVDAEQQVLAQLPVLMALHRAYGDFQTEAFVARASDSRNQAALDRVTAAVNTALEQARSLSINLDALNQEWQQAQSAPMASVRDVTELNSIYDPTEVRIENSLRQLADSGGLVNDADIRRYYLADLLVKRSLALLKAQRRLRHLGAYALTLPTIDSTTYDVLSNELDRLYANAPSLRVSIEEVIDMHPQESRLRTAAEAALQSLQDSQALLQDELVEATDIAIEAGQFKARVDANLAQTSHLIDIAQQVLAEQLQAHRDELQRERWILLVLVLATLLAVAWLFIGFSYSLQITIASFQRALQRFADGDTTARAPLHTRDELSELQRSFNQMADHVHDLVQQVQQVAEQVISQSSAVTEMNESTAARSRQQQQQMSEIEQRIASVEHAAETQKTNASKVAESVQSSSHSSEQAQATVEVAVARSDALASELNAAQSVVEALTEQGKNINAIVAVIKTIAEQTNLLALNAAIEAARAGEQGRGFAVVADEVRTLATRTAQSTKEISQTINDLLNGIHQAVDVMQQSHQRAQMTKQDAQAIDQAIRALEAAMRAIDQDNQQNLSAADSQLAEVLSAQKAFQSAFAGSEQINAQMQQAVRASKEMAALAEALTRAIARFKV</sequence>
<evidence type="ECO:0000256" key="7">
    <source>
        <dbReference type="ARBA" id="ARBA00023136"/>
    </source>
</evidence>
<feature type="compositionally biased region" description="Low complexity" evidence="11">
    <location>
        <begin position="416"/>
        <end position="425"/>
    </location>
</feature>
<name>A0A4R6UV55_9GAMM</name>
<dbReference type="RefSeq" id="WP_133588229.1">
    <property type="nucleotide sequence ID" value="NZ_CP037953.1"/>
</dbReference>
<keyword evidence="16" id="KW-1185">Reference proteome</keyword>
<dbReference type="SMART" id="SM00304">
    <property type="entry name" value="HAMP"/>
    <property type="match status" value="1"/>
</dbReference>
<comment type="similarity">
    <text evidence="9">Belongs to the methyl-accepting chemotaxis (MCP) protein family.</text>
</comment>
<dbReference type="PROSITE" id="PS50111">
    <property type="entry name" value="CHEMOTAXIS_TRANSDUC_2"/>
    <property type="match status" value="1"/>
</dbReference>
<keyword evidence="2" id="KW-1003">Cell membrane</keyword>
<comment type="caution">
    <text evidence="15">The sequence shown here is derived from an EMBL/GenBank/DDBJ whole genome shotgun (WGS) entry which is preliminary data.</text>
</comment>
<evidence type="ECO:0000256" key="9">
    <source>
        <dbReference type="ARBA" id="ARBA00029447"/>
    </source>
</evidence>
<evidence type="ECO:0000256" key="8">
    <source>
        <dbReference type="ARBA" id="ARBA00023224"/>
    </source>
</evidence>
<keyword evidence="7 12" id="KW-0472">Membrane</keyword>
<dbReference type="Gene3D" id="1.10.287.950">
    <property type="entry name" value="Methyl-accepting chemotaxis protein"/>
    <property type="match status" value="1"/>
</dbReference>
<reference evidence="15 16" key="1">
    <citation type="submission" date="2019-03" db="EMBL/GenBank/DDBJ databases">
        <title>Genomic Encyclopedia of Type Strains, Phase IV (KMG-IV): sequencing the most valuable type-strain genomes for metagenomic binning, comparative biology and taxonomic classification.</title>
        <authorList>
            <person name="Goeker M."/>
        </authorList>
    </citation>
    <scope>NUCLEOTIDE SEQUENCE [LARGE SCALE GENOMIC DNA]</scope>
    <source>
        <strain evidence="15 16">DSM 103792</strain>
    </source>
</reference>
<feature type="domain" description="HAMP" evidence="14">
    <location>
        <begin position="343"/>
        <end position="389"/>
    </location>
</feature>
<feature type="compositionally biased region" description="Low complexity" evidence="11">
    <location>
        <begin position="444"/>
        <end position="460"/>
    </location>
</feature>
<feature type="region of interest" description="Disordered" evidence="11">
    <location>
        <begin position="405"/>
        <end position="460"/>
    </location>
</feature>
<dbReference type="InterPro" id="IPR004090">
    <property type="entry name" value="Chemotax_Me-accpt_rcpt"/>
</dbReference>
<dbReference type="GO" id="GO:0007165">
    <property type="term" value="P:signal transduction"/>
    <property type="evidence" value="ECO:0007669"/>
    <property type="project" value="UniProtKB-KW"/>
</dbReference>
<gene>
    <name evidence="15" type="ORF">EV696_10361</name>
</gene>
<evidence type="ECO:0000256" key="1">
    <source>
        <dbReference type="ARBA" id="ARBA00004651"/>
    </source>
</evidence>
<feature type="transmembrane region" description="Helical" evidence="12">
    <location>
        <begin position="20"/>
        <end position="41"/>
    </location>
</feature>
<evidence type="ECO:0000256" key="12">
    <source>
        <dbReference type="SAM" id="Phobius"/>
    </source>
</evidence>
<evidence type="ECO:0000256" key="3">
    <source>
        <dbReference type="ARBA" id="ARBA00022481"/>
    </source>
</evidence>
<dbReference type="PANTHER" id="PTHR32089">
    <property type="entry name" value="METHYL-ACCEPTING CHEMOTAXIS PROTEIN MCPB"/>
    <property type="match status" value="1"/>
</dbReference>
<dbReference type="SMART" id="SM00283">
    <property type="entry name" value="MA"/>
    <property type="match status" value="1"/>
</dbReference>
<evidence type="ECO:0000259" key="13">
    <source>
        <dbReference type="PROSITE" id="PS50111"/>
    </source>
</evidence>
<dbReference type="Pfam" id="PF00672">
    <property type="entry name" value="HAMP"/>
    <property type="match status" value="1"/>
</dbReference>
<keyword evidence="6 12" id="KW-1133">Transmembrane helix</keyword>
<dbReference type="Pfam" id="PF00015">
    <property type="entry name" value="MCPsignal"/>
    <property type="match status" value="1"/>
</dbReference>
<evidence type="ECO:0000313" key="16">
    <source>
        <dbReference type="Proteomes" id="UP000295375"/>
    </source>
</evidence>
<dbReference type="AlphaFoldDB" id="A0A4R6UV55"/>
<dbReference type="SUPFAM" id="SSF58104">
    <property type="entry name" value="Methyl-accepting chemotaxis protein (MCP) signaling domain"/>
    <property type="match status" value="1"/>
</dbReference>
<accession>A0A4R6UV55</accession>
<evidence type="ECO:0000256" key="6">
    <source>
        <dbReference type="ARBA" id="ARBA00022989"/>
    </source>
</evidence>
<keyword evidence="3" id="KW-0488">Methylation</keyword>
<dbReference type="InterPro" id="IPR003660">
    <property type="entry name" value="HAMP_dom"/>
</dbReference>
<feature type="domain" description="Methyl-accepting transducer" evidence="13">
    <location>
        <begin position="394"/>
        <end position="631"/>
    </location>
</feature>
<dbReference type="Proteomes" id="UP000295375">
    <property type="component" value="Unassembled WGS sequence"/>
</dbReference>
<evidence type="ECO:0000259" key="14">
    <source>
        <dbReference type="PROSITE" id="PS50885"/>
    </source>
</evidence>
<evidence type="ECO:0000256" key="5">
    <source>
        <dbReference type="ARBA" id="ARBA00022692"/>
    </source>
</evidence>
<dbReference type="GO" id="GO:0004888">
    <property type="term" value="F:transmembrane signaling receptor activity"/>
    <property type="evidence" value="ECO:0007669"/>
    <property type="project" value="InterPro"/>
</dbReference>
<dbReference type="OrthoDB" id="5694686at2"/>
<dbReference type="EMBL" id="SNYM01000003">
    <property type="protein sequence ID" value="TDQ49693.1"/>
    <property type="molecule type" value="Genomic_DNA"/>
</dbReference>
<evidence type="ECO:0000313" key="15">
    <source>
        <dbReference type="EMBL" id="TDQ49693.1"/>
    </source>
</evidence>